<sequence>MARRTGRTGRTVLVLLFDGVQSLDVTGPVEVFAGAEQHTPGTYRIRTASLDGAPVRTSSGLHLVPDQALGTGPQPDTLVVPGGRGTRNPDPRLTEWLRRHGTGARRLVSVCTGAILLARAGLLDGRRVTTHWAYSDRLARDHPAVEVDPDPIYIRDGNVATSAGVTSGIDLALALVEEDLGRDVALTVARHLVVFLRRPGNQAQFSAQLAAQTARREPLRELQHWITEHPGDDLSVESLAARASLSPRHFARAFQAETGTTPGRYVDRVRLEHARRLLEDTGDGVEEVSRASGYGTPEAMRRAFVKALGTSPAEYRRRFRPASVS</sequence>
<keyword evidence="1" id="KW-0805">Transcription regulation</keyword>
<dbReference type="EMBL" id="CM001889">
    <property type="protein sequence ID" value="EOY51796.1"/>
    <property type="molecule type" value="Genomic_DNA"/>
</dbReference>
<dbReference type="InterPro" id="IPR009057">
    <property type="entry name" value="Homeodomain-like_sf"/>
</dbReference>
<dbReference type="PROSITE" id="PS01124">
    <property type="entry name" value="HTH_ARAC_FAMILY_2"/>
    <property type="match status" value="1"/>
</dbReference>
<proteinExistence type="predicted"/>
<dbReference type="CDD" id="cd03137">
    <property type="entry name" value="GATase1_AraC_1"/>
    <property type="match status" value="1"/>
</dbReference>
<dbReference type="AlphaFoldDB" id="A0A7U9DX43"/>
<evidence type="ECO:0000313" key="5">
    <source>
        <dbReference type="EMBL" id="EOY51796.1"/>
    </source>
</evidence>
<dbReference type="SMART" id="SM00342">
    <property type="entry name" value="HTH_ARAC"/>
    <property type="match status" value="1"/>
</dbReference>
<dbReference type="InterPro" id="IPR018060">
    <property type="entry name" value="HTH_AraC"/>
</dbReference>
<organism evidence="5 6">
    <name type="scientific">Streptomyces lividans 1326</name>
    <dbReference type="NCBI Taxonomy" id="1200984"/>
    <lineage>
        <taxon>Bacteria</taxon>
        <taxon>Bacillati</taxon>
        <taxon>Actinomycetota</taxon>
        <taxon>Actinomycetes</taxon>
        <taxon>Kitasatosporales</taxon>
        <taxon>Streptomycetaceae</taxon>
        <taxon>Streptomyces</taxon>
    </lineage>
</organism>
<dbReference type="GO" id="GO:0003700">
    <property type="term" value="F:DNA-binding transcription factor activity"/>
    <property type="evidence" value="ECO:0007669"/>
    <property type="project" value="InterPro"/>
</dbReference>
<dbReference type="InterPro" id="IPR029062">
    <property type="entry name" value="Class_I_gatase-like"/>
</dbReference>
<dbReference type="GO" id="GO:0043565">
    <property type="term" value="F:sequence-specific DNA binding"/>
    <property type="evidence" value="ECO:0007669"/>
    <property type="project" value="InterPro"/>
</dbReference>
<name>A0A7U9DX43_STRLI</name>
<dbReference type="SUPFAM" id="SSF46689">
    <property type="entry name" value="Homeodomain-like"/>
    <property type="match status" value="2"/>
</dbReference>
<dbReference type="RefSeq" id="WP_003972251.1">
    <property type="nucleotide sequence ID" value="NZ_CM001889.1"/>
</dbReference>
<dbReference type="PANTHER" id="PTHR43130">
    <property type="entry name" value="ARAC-FAMILY TRANSCRIPTIONAL REGULATOR"/>
    <property type="match status" value="1"/>
</dbReference>
<evidence type="ECO:0000259" key="4">
    <source>
        <dbReference type="PROSITE" id="PS01124"/>
    </source>
</evidence>
<dbReference type="Pfam" id="PF12833">
    <property type="entry name" value="HTH_18"/>
    <property type="match status" value="1"/>
</dbReference>
<evidence type="ECO:0000256" key="1">
    <source>
        <dbReference type="ARBA" id="ARBA00023015"/>
    </source>
</evidence>
<keyword evidence="2" id="KW-0804">Transcription</keyword>
<evidence type="ECO:0000313" key="6">
    <source>
        <dbReference type="Proteomes" id="UP000014062"/>
    </source>
</evidence>
<dbReference type="Proteomes" id="UP000014062">
    <property type="component" value="Chromosome"/>
</dbReference>
<protein>
    <submittedName>
        <fullName evidence="5">Transcriptional regulator, AraC family</fullName>
    </submittedName>
</protein>
<feature type="region of interest" description="Disordered" evidence="3">
    <location>
        <begin position="66"/>
        <end position="90"/>
    </location>
</feature>
<gene>
    <name evidence="5" type="ORF">SLI_7092</name>
</gene>
<accession>A0A7U9DX43</accession>
<dbReference type="Gene3D" id="1.10.10.60">
    <property type="entry name" value="Homeodomain-like"/>
    <property type="match status" value="1"/>
</dbReference>
<dbReference type="InterPro" id="IPR052158">
    <property type="entry name" value="INH-QAR"/>
</dbReference>
<dbReference type="Pfam" id="PF01965">
    <property type="entry name" value="DJ-1_PfpI"/>
    <property type="match status" value="1"/>
</dbReference>
<dbReference type="PANTHER" id="PTHR43130:SF3">
    <property type="entry name" value="HTH-TYPE TRANSCRIPTIONAL REGULATOR RV1931C"/>
    <property type="match status" value="1"/>
</dbReference>
<feature type="domain" description="HTH araC/xylS-type" evidence="4">
    <location>
        <begin position="220"/>
        <end position="318"/>
    </location>
</feature>
<reference evidence="6" key="1">
    <citation type="journal article" date="2013" name="Genome Biol. Evol.">
        <title>The genome sequence of Streptomyces lividans 66 reveals a novel tRNA-dependent peptide biosynthetic system within a metal-related genomic island.</title>
        <authorList>
            <person name="Cruz-Morales P."/>
            <person name="Vijgenboom E."/>
            <person name="Iruegas-Bocardo F."/>
            <person name="Girard G."/>
            <person name="Yanez-Guerra L.A."/>
            <person name="Ramos-Aboites H.E."/>
            <person name="Pernodet J.L."/>
            <person name="Anne J."/>
            <person name="van Wezel G.P."/>
            <person name="Barona-Gomez F."/>
        </authorList>
    </citation>
    <scope>NUCLEOTIDE SEQUENCE [LARGE SCALE GENOMIC DNA]</scope>
    <source>
        <strain evidence="6">1326</strain>
    </source>
</reference>
<dbReference type="SUPFAM" id="SSF52317">
    <property type="entry name" value="Class I glutamine amidotransferase-like"/>
    <property type="match status" value="1"/>
</dbReference>
<dbReference type="InterPro" id="IPR002818">
    <property type="entry name" value="DJ-1/PfpI"/>
</dbReference>
<evidence type="ECO:0000256" key="3">
    <source>
        <dbReference type="SAM" id="MobiDB-lite"/>
    </source>
</evidence>
<evidence type="ECO:0000256" key="2">
    <source>
        <dbReference type="ARBA" id="ARBA00023163"/>
    </source>
</evidence>
<dbReference type="Gene3D" id="3.40.50.880">
    <property type="match status" value="1"/>
</dbReference>